<protein>
    <submittedName>
        <fullName evidence="1">Uncharacterized protein</fullName>
    </submittedName>
</protein>
<organism evidence="1 2">
    <name type="scientific">Desulfamplus magnetovallimortis</name>
    <dbReference type="NCBI Taxonomy" id="1246637"/>
    <lineage>
        <taxon>Bacteria</taxon>
        <taxon>Pseudomonadati</taxon>
        <taxon>Thermodesulfobacteriota</taxon>
        <taxon>Desulfobacteria</taxon>
        <taxon>Desulfobacterales</taxon>
        <taxon>Desulfobacteraceae</taxon>
        <taxon>Desulfamplus</taxon>
    </lineage>
</organism>
<sequence length="47" mass="5304">MGHSTGASFLKDYTKEESFLQGDFYNGHGRPTQNRHLIAFSKVLAFV</sequence>
<reference evidence="1 2" key="1">
    <citation type="submission" date="2017-03" db="EMBL/GenBank/DDBJ databases">
        <authorList>
            <person name="Afonso C.L."/>
            <person name="Miller P.J."/>
            <person name="Scott M.A."/>
            <person name="Spackman E."/>
            <person name="Goraichik I."/>
            <person name="Dimitrov K.M."/>
            <person name="Suarez D.L."/>
            <person name="Swayne D.E."/>
        </authorList>
    </citation>
    <scope>NUCLEOTIDE SEQUENCE [LARGE SCALE GENOMIC DNA]</scope>
    <source>
        <strain evidence="1">PRJEB14757</strain>
    </source>
</reference>
<dbReference type="Proteomes" id="UP000191931">
    <property type="component" value="Unassembled WGS sequence"/>
</dbReference>
<gene>
    <name evidence="1" type="ORF">MTBBW1_620040</name>
</gene>
<dbReference type="EMBL" id="FWEV01000306">
    <property type="protein sequence ID" value="SLM32297.1"/>
    <property type="molecule type" value="Genomic_DNA"/>
</dbReference>
<dbReference type="AlphaFoldDB" id="A0A1W1HIF9"/>
<keyword evidence="2" id="KW-1185">Reference proteome</keyword>
<accession>A0A1W1HIF9</accession>
<proteinExistence type="predicted"/>
<dbReference type="STRING" id="1246637.MTBBW1_620040"/>
<evidence type="ECO:0000313" key="2">
    <source>
        <dbReference type="Proteomes" id="UP000191931"/>
    </source>
</evidence>
<evidence type="ECO:0000313" key="1">
    <source>
        <dbReference type="EMBL" id="SLM32297.1"/>
    </source>
</evidence>
<name>A0A1W1HIF9_9BACT</name>